<reference evidence="1 2" key="1">
    <citation type="submission" date="2024-07" db="EMBL/GenBank/DDBJ databases">
        <title>Section-level genome sequencing and comparative genomics of Aspergillus sections Usti and Cavernicolus.</title>
        <authorList>
            <consortium name="Lawrence Berkeley National Laboratory"/>
            <person name="Nybo J.L."/>
            <person name="Vesth T.C."/>
            <person name="Theobald S."/>
            <person name="Frisvad J.C."/>
            <person name="Larsen T.O."/>
            <person name="Kjaerboelling I."/>
            <person name="Rothschild-Mancinelli K."/>
            <person name="Lyhne E.K."/>
            <person name="Kogle M.E."/>
            <person name="Barry K."/>
            <person name="Clum A."/>
            <person name="Na H."/>
            <person name="Ledsgaard L."/>
            <person name="Lin J."/>
            <person name="Lipzen A."/>
            <person name="Kuo A."/>
            <person name="Riley R."/>
            <person name="Mondo S."/>
            <person name="LaButti K."/>
            <person name="Haridas S."/>
            <person name="Pangalinan J."/>
            <person name="Salamov A.A."/>
            <person name="Simmons B.A."/>
            <person name="Magnuson J.K."/>
            <person name="Chen J."/>
            <person name="Drula E."/>
            <person name="Henrissat B."/>
            <person name="Wiebenga A."/>
            <person name="Lubbers R.J."/>
            <person name="Gomes A.C."/>
            <person name="Makela M.R."/>
            <person name="Stajich J."/>
            <person name="Grigoriev I.V."/>
            <person name="Mortensen U.H."/>
            <person name="De vries R.P."/>
            <person name="Baker S.E."/>
            <person name="Andersen M.R."/>
        </authorList>
    </citation>
    <scope>NUCLEOTIDE SEQUENCE [LARGE SCALE GENOMIC DNA]</scope>
    <source>
        <strain evidence="1 2">CBS 600.67</strain>
    </source>
</reference>
<evidence type="ECO:0000313" key="2">
    <source>
        <dbReference type="Proteomes" id="UP001610335"/>
    </source>
</evidence>
<evidence type="ECO:0000313" key="1">
    <source>
        <dbReference type="EMBL" id="KAL2815794.1"/>
    </source>
</evidence>
<proteinExistence type="predicted"/>
<comment type="caution">
    <text evidence="1">The sequence shown here is derived from an EMBL/GenBank/DDBJ whole genome shotgun (WGS) entry which is preliminary data.</text>
</comment>
<gene>
    <name evidence="1" type="ORF">BDW59DRAFT_166611</name>
</gene>
<dbReference type="Proteomes" id="UP001610335">
    <property type="component" value="Unassembled WGS sequence"/>
</dbReference>
<sequence length="60" mass="6838">MPEVTRIEARYVVRSRLASLLQDFFGEPSNYSVKSQGDLIEITAPRKLTEAEIEDVTHTE</sequence>
<keyword evidence="2" id="KW-1185">Reference proteome</keyword>
<name>A0ABR4HJX6_9EURO</name>
<dbReference type="EMBL" id="JBFXLS010000108">
    <property type="protein sequence ID" value="KAL2815794.1"/>
    <property type="molecule type" value="Genomic_DNA"/>
</dbReference>
<organism evidence="1 2">
    <name type="scientific">Aspergillus cavernicola</name>
    <dbReference type="NCBI Taxonomy" id="176166"/>
    <lineage>
        <taxon>Eukaryota</taxon>
        <taxon>Fungi</taxon>
        <taxon>Dikarya</taxon>
        <taxon>Ascomycota</taxon>
        <taxon>Pezizomycotina</taxon>
        <taxon>Eurotiomycetes</taxon>
        <taxon>Eurotiomycetidae</taxon>
        <taxon>Eurotiales</taxon>
        <taxon>Aspergillaceae</taxon>
        <taxon>Aspergillus</taxon>
        <taxon>Aspergillus subgen. Nidulantes</taxon>
    </lineage>
</organism>
<accession>A0ABR4HJX6</accession>
<protein>
    <submittedName>
        <fullName evidence="1">Uncharacterized protein</fullName>
    </submittedName>
</protein>